<evidence type="ECO:0000313" key="2">
    <source>
        <dbReference type="Proteomes" id="UP000220158"/>
    </source>
</evidence>
<dbReference type="KEGG" id="prel:PRELSG_1258900"/>
<organism evidence="1 2">
    <name type="scientific">Plasmodium relictum</name>
    <dbReference type="NCBI Taxonomy" id="85471"/>
    <lineage>
        <taxon>Eukaryota</taxon>
        <taxon>Sar</taxon>
        <taxon>Alveolata</taxon>
        <taxon>Apicomplexa</taxon>
        <taxon>Aconoidasida</taxon>
        <taxon>Haemosporida</taxon>
        <taxon>Plasmodiidae</taxon>
        <taxon>Plasmodium</taxon>
        <taxon>Plasmodium (Haemamoeba)</taxon>
    </lineage>
</organism>
<dbReference type="EMBL" id="LN835307">
    <property type="protein sequence ID" value="CRH01697.1"/>
    <property type="molecule type" value="Genomic_DNA"/>
</dbReference>
<protein>
    <recommendedName>
        <fullName evidence="3">SNARE protein</fullName>
    </recommendedName>
</protein>
<accession>A0A1J1HB25</accession>
<reference evidence="1 2" key="1">
    <citation type="submission" date="2015-04" db="EMBL/GenBank/DDBJ databases">
        <authorList>
            <consortium name="Pathogen Informatics"/>
        </authorList>
    </citation>
    <scope>NUCLEOTIDE SEQUENCE [LARGE SCALE GENOMIC DNA]</scope>
    <source>
        <strain evidence="1 2">SGS1</strain>
    </source>
</reference>
<name>A0A1J1HB25_PLARL</name>
<dbReference type="AlphaFoldDB" id="A0A1J1HB25"/>
<keyword evidence="2" id="KW-1185">Reference proteome</keyword>
<dbReference type="Gene3D" id="3.30.450.50">
    <property type="entry name" value="Longin domain"/>
    <property type="match status" value="1"/>
</dbReference>
<evidence type="ECO:0008006" key="3">
    <source>
        <dbReference type="Google" id="ProtNLM"/>
    </source>
</evidence>
<sequence>MKNFIIIYASIVRFRDKIPIFTYYIKTESELRVEIVRSLNLFFQSSSIGAFPDTFPFEHGIIYSIYNKNLTLIYIIITKKGEIPDKYAFSFLDECINKLENKIDYKNLHNLPKNNYSRTFKSFYQNLIKKYNAEYMNNFERLDKKIVRILSTIHKGIETSLKNKDNLSKLESRLNSLAINAKIVSFELL</sequence>
<dbReference type="VEuPathDB" id="PlasmoDB:PRELSG_1258900"/>
<dbReference type="GeneID" id="39737833"/>
<dbReference type="Proteomes" id="UP000220158">
    <property type="component" value="Chromosome 12"/>
</dbReference>
<dbReference type="RefSeq" id="XP_028534696.1">
    <property type="nucleotide sequence ID" value="XM_028678403.1"/>
</dbReference>
<dbReference type="OrthoDB" id="374178at2759"/>
<evidence type="ECO:0000313" key="1">
    <source>
        <dbReference type="EMBL" id="CRH01697.1"/>
    </source>
</evidence>
<gene>
    <name evidence="1" type="ORF">PRELSG_1258900</name>
</gene>
<proteinExistence type="predicted"/>